<dbReference type="InterPro" id="IPR012339">
    <property type="entry name" value="Phage_T4_Gp32_ssDNA-bd"/>
</dbReference>
<evidence type="ECO:0000256" key="8">
    <source>
        <dbReference type="SAM" id="MobiDB-lite"/>
    </source>
</evidence>
<evidence type="ECO:0000259" key="9">
    <source>
        <dbReference type="Pfam" id="PF08804"/>
    </source>
</evidence>
<feature type="domain" description="Bacteriophage T4 Gp32 single-stranded DNA-binding" evidence="9">
    <location>
        <begin position="48"/>
        <end position="274"/>
    </location>
</feature>
<keyword evidence="4" id="KW-0235">DNA replication</keyword>
<keyword evidence="3" id="KW-0227">DNA damage</keyword>
<keyword evidence="4" id="KW-1194">Viral DNA replication</keyword>
<dbReference type="Gene3D" id="3.90.198.10">
    <property type="entry name" value="Replication Fork Single-Stranded Dna Binding Protein"/>
    <property type="match status" value="1"/>
</dbReference>
<dbReference type="EMBL" id="PP179332">
    <property type="protein sequence ID" value="XAI71247.1"/>
    <property type="molecule type" value="Genomic_DNA"/>
</dbReference>
<evidence type="ECO:0000256" key="2">
    <source>
        <dbReference type="ARBA" id="ARBA00022491"/>
    </source>
</evidence>
<evidence type="ECO:0000256" key="1">
    <source>
        <dbReference type="ARBA" id="ARBA00018590"/>
    </source>
</evidence>
<gene>
    <name evidence="10" type="ORF">Cygsa01_00201</name>
</gene>
<name>A0AAU6W4Y4_9VIRU</name>
<dbReference type="GO" id="GO:0006281">
    <property type="term" value="P:DNA repair"/>
    <property type="evidence" value="ECO:0007669"/>
    <property type="project" value="UniProtKB-KW"/>
</dbReference>
<feature type="compositionally biased region" description="Basic and acidic residues" evidence="8">
    <location>
        <begin position="307"/>
        <end position="339"/>
    </location>
</feature>
<evidence type="ECO:0000256" key="3">
    <source>
        <dbReference type="ARBA" id="ARBA00022763"/>
    </source>
</evidence>
<keyword evidence="5" id="KW-0234">DNA repair</keyword>
<organism evidence="10">
    <name type="scientific">Pseudomonas phage Cygsa01</name>
    <dbReference type="NCBI Taxonomy" id="3138529"/>
    <lineage>
        <taxon>Viruses</taxon>
    </lineage>
</organism>
<dbReference type="Pfam" id="PF08804">
    <property type="entry name" value="gp32"/>
    <property type="match status" value="1"/>
</dbReference>
<dbReference type="InterPro" id="IPR012340">
    <property type="entry name" value="NA-bd_OB-fold"/>
</dbReference>
<proteinExistence type="predicted"/>
<dbReference type="GO" id="GO:0039693">
    <property type="term" value="P:viral DNA genome replication"/>
    <property type="evidence" value="ECO:0007669"/>
    <property type="project" value="UniProtKB-KW"/>
</dbReference>
<dbReference type="GO" id="GO:0003697">
    <property type="term" value="F:single-stranded DNA binding"/>
    <property type="evidence" value="ECO:0007669"/>
    <property type="project" value="InterPro"/>
</dbReference>
<sequence>MVDFSKLRTRSQNGQSGIAALQKKLEATSGYSGGKDDRFWKWTFDAAGKSENIIRFLPIPYVDMVKAEAGEYDPDELTPAAKIVSHWFQGPKGWYKENSLQTFGEDCPVREMDTPNWKKRNEMGKETAEGKAYAEILKKRLPSEDFICGIYIVRDKNAPENEGKVKLFKYSRAMEKIINSAAKPEFDNIQPIDPFDILDGANLILNLTSEEKEFNGRKHRVADMKLVSFGTKGPLFESEERMEEVWKQQYSIMEFYDRKNFKTYDQLKALLIKVMDLGDDLQPKGSAPRRDVSELGAAAALLSGGEAPKEEAKKPDPVPEKKPEPEAVKTEAPKEEPVKTEAPTQAAGGDEMDEFERLLANA</sequence>
<evidence type="ECO:0000256" key="6">
    <source>
        <dbReference type="ARBA" id="ARBA00031936"/>
    </source>
</evidence>
<reference evidence="10" key="1">
    <citation type="journal article" date="2024" name="J. Gen. Virol.">
        <title>Novel phages of Pseudomonas syringae unveil numerous potential auxiliary metabolic genes.</title>
        <authorList>
            <person name="Feltin C."/>
            <person name="Garneau J.R."/>
            <person name="Morris C.E."/>
            <person name="Berard A."/>
            <person name="Torres-Barcelo C."/>
        </authorList>
    </citation>
    <scope>NUCLEOTIDE SEQUENCE</scope>
</reference>
<protein>
    <recommendedName>
        <fullName evidence="1">Single-stranded DNA-binding protein</fullName>
    </recommendedName>
    <alternativeName>
        <fullName evidence="6">Gp32</fullName>
    </alternativeName>
    <alternativeName>
        <fullName evidence="7">Helix-destabilizing protein</fullName>
    </alternativeName>
</protein>
<dbReference type="SUPFAM" id="SSF50249">
    <property type="entry name" value="Nucleic acid-binding proteins"/>
    <property type="match status" value="1"/>
</dbReference>
<feature type="region of interest" description="Disordered" evidence="8">
    <location>
        <begin position="298"/>
        <end position="362"/>
    </location>
</feature>
<evidence type="ECO:0000256" key="5">
    <source>
        <dbReference type="ARBA" id="ARBA00023204"/>
    </source>
</evidence>
<evidence type="ECO:0000313" key="10">
    <source>
        <dbReference type="EMBL" id="XAI71247.1"/>
    </source>
</evidence>
<accession>A0AAU6W4Y4</accession>
<keyword evidence="2" id="KW-0678">Repressor</keyword>
<dbReference type="InterPro" id="IPR044947">
    <property type="entry name" value="Phage_T4_Gp32_ssDNA-bd_sf"/>
</dbReference>
<evidence type="ECO:0000256" key="4">
    <source>
        <dbReference type="ARBA" id="ARBA00023109"/>
    </source>
</evidence>
<evidence type="ECO:0000256" key="7">
    <source>
        <dbReference type="ARBA" id="ARBA00032941"/>
    </source>
</evidence>